<evidence type="ECO:0000313" key="1">
    <source>
        <dbReference type="EMBL" id="KAH0459840.1"/>
    </source>
</evidence>
<protein>
    <submittedName>
        <fullName evidence="1">Uncharacterized protein</fullName>
    </submittedName>
</protein>
<evidence type="ECO:0000313" key="2">
    <source>
        <dbReference type="Proteomes" id="UP000775213"/>
    </source>
</evidence>
<proteinExistence type="predicted"/>
<sequence>MGSRAYLLLIRINKNVEKRITNNKDDTLKEDNIRKHSYVGDQLDCGLTERKALTQREKAFQLDEKTVDILQAKFWMNND</sequence>
<name>A0AAV7GDK8_DENCH</name>
<dbReference type="EMBL" id="JAGFBR010000010">
    <property type="protein sequence ID" value="KAH0459840.1"/>
    <property type="molecule type" value="Genomic_DNA"/>
</dbReference>
<keyword evidence="2" id="KW-1185">Reference proteome</keyword>
<dbReference type="Proteomes" id="UP000775213">
    <property type="component" value="Unassembled WGS sequence"/>
</dbReference>
<accession>A0AAV7GDK8</accession>
<comment type="caution">
    <text evidence="1">The sequence shown here is derived from an EMBL/GenBank/DDBJ whole genome shotgun (WGS) entry which is preliminary data.</text>
</comment>
<organism evidence="1 2">
    <name type="scientific">Dendrobium chrysotoxum</name>
    <name type="common">Orchid</name>
    <dbReference type="NCBI Taxonomy" id="161865"/>
    <lineage>
        <taxon>Eukaryota</taxon>
        <taxon>Viridiplantae</taxon>
        <taxon>Streptophyta</taxon>
        <taxon>Embryophyta</taxon>
        <taxon>Tracheophyta</taxon>
        <taxon>Spermatophyta</taxon>
        <taxon>Magnoliopsida</taxon>
        <taxon>Liliopsida</taxon>
        <taxon>Asparagales</taxon>
        <taxon>Orchidaceae</taxon>
        <taxon>Epidendroideae</taxon>
        <taxon>Malaxideae</taxon>
        <taxon>Dendrobiinae</taxon>
        <taxon>Dendrobium</taxon>
    </lineage>
</organism>
<reference evidence="1 2" key="1">
    <citation type="journal article" date="2021" name="Hortic Res">
        <title>Chromosome-scale assembly of the Dendrobium chrysotoxum genome enhances the understanding of orchid evolution.</title>
        <authorList>
            <person name="Zhang Y."/>
            <person name="Zhang G.Q."/>
            <person name="Zhang D."/>
            <person name="Liu X.D."/>
            <person name="Xu X.Y."/>
            <person name="Sun W.H."/>
            <person name="Yu X."/>
            <person name="Zhu X."/>
            <person name="Wang Z.W."/>
            <person name="Zhao X."/>
            <person name="Zhong W.Y."/>
            <person name="Chen H."/>
            <person name="Yin W.L."/>
            <person name="Huang T."/>
            <person name="Niu S.C."/>
            <person name="Liu Z.J."/>
        </authorList>
    </citation>
    <scope>NUCLEOTIDE SEQUENCE [LARGE SCALE GENOMIC DNA]</scope>
    <source>
        <strain evidence="1">Lindl</strain>
    </source>
</reference>
<dbReference type="AlphaFoldDB" id="A0AAV7GDK8"/>
<gene>
    <name evidence="1" type="ORF">IEQ34_010503</name>
</gene>